<comment type="caution">
    <text evidence="11">The sequence shown here is derived from an EMBL/GenBank/DDBJ whole genome shotgun (WGS) entry which is preliminary data.</text>
</comment>
<dbReference type="Gene3D" id="3.30.200.20">
    <property type="entry name" value="Phosphorylase Kinase, domain 1"/>
    <property type="match status" value="1"/>
</dbReference>
<reference evidence="11" key="1">
    <citation type="submission" date="2020-11" db="EMBL/GenBank/DDBJ databases">
        <authorList>
            <person name="Koelle M."/>
            <person name="Horta M.A.C."/>
            <person name="Nowrousian M."/>
            <person name="Ohm R.A."/>
            <person name="Benz P."/>
            <person name="Pilgard A."/>
        </authorList>
    </citation>
    <scope>NUCLEOTIDE SEQUENCE</scope>
    <source>
        <strain evidence="11">FPRL280</strain>
    </source>
</reference>
<keyword evidence="4" id="KW-0547">Nucleotide-binding</keyword>
<feature type="region of interest" description="Disordered" evidence="9">
    <location>
        <begin position="244"/>
        <end position="291"/>
    </location>
</feature>
<feature type="region of interest" description="Disordered" evidence="9">
    <location>
        <begin position="323"/>
        <end position="347"/>
    </location>
</feature>
<dbReference type="GO" id="GO:0005634">
    <property type="term" value="C:nucleus"/>
    <property type="evidence" value="ECO:0007669"/>
    <property type="project" value="TreeGrafter"/>
</dbReference>
<evidence type="ECO:0000256" key="5">
    <source>
        <dbReference type="ARBA" id="ARBA00022777"/>
    </source>
</evidence>
<dbReference type="PANTHER" id="PTHR24419:SF18">
    <property type="entry name" value="SERINE_THREONINE-PROTEIN KINASE HASPIN"/>
    <property type="match status" value="1"/>
</dbReference>
<proteinExistence type="predicted"/>
<evidence type="ECO:0000313" key="11">
    <source>
        <dbReference type="EMBL" id="KAF9805494.1"/>
    </source>
</evidence>
<keyword evidence="2" id="KW-0723">Serine/threonine-protein kinase</keyword>
<protein>
    <recommendedName>
        <fullName evidence="1">non-specific serine/threonine protein kinase</fullName>
        <ecNumber evidence="1">2.7.11.1</ecNumber>
    </recommendedName>
</protein>
<organism evidence="11 12">
    <name type="scientific">Rhodonia placenta</name>
    <dbReference type="NCBI Taxonomy" id="104341"/>
    <lineage>
        <taxon>Eukaryota</taxon>
        <taxon>Fungi</taxon>
        <taxon>Dikarya</taxon>
        <taxon>Basidiomycota</taxon>
        <taxon>Agaricomycotina</taxon>
        <taxon>Agaricomycetes</taxon>
        <taxon>Polyporales</taxon>
        <taxon>Adustoporiaceae</taxon>
        <taxon>Rhodonia</taxon>
    </lineage>
</organism>
<feature type="compositionally biased region" description="Basic and acidic residues" evidence="9">
    <location>
        <begin position="112"/>
        <end position="122"/>
    </location>
</feature>
<dbReference type="GO" id="GO:0005737">
    <property type="term" value="C:cytoplasm"/>
    <property type="evidence" value="ECO:0007669"/>
    <property type="project" value="TreeGrafter"/>
</dbReference>
<keyword evidence="6" id="KW-0067">ATP-binding</keyword>
<dbReference type="AlphaFoldDB" id="A0A8H7NV51"/>
<reference evidence="11" key="2">
    <citation type="journal article" name="Front. Microbiol.">
        <title>Degradative Capacity of Two Strains of Rhodonia placenta: From Phenotype to Genotype.</title>
        <authorList>
            <person name="Kolle M."/>
            <person name="Horta M.A.C."/>
            <person name="Nowrousian M."/>
            <person name="Ohm R.A."/>
            <person name="Benz J.P."/>
            <person name="Pilgard A."/>
        </authorList>
    </citation>
    <scope>NUCLEOTIDE SEQUENCE</scope>
    <source>
        <strain evidence="11">FPRL280</strain>
    </source>
</reference>
<evidence type="ECO:0000256" key="9">
    <source>
        <dbReference type="SAM" id="MobiDB-lite"/>
    </source>
</evidence>
<dbReference type="SUPFAM" id="SSF56112">
    <property type="entry name" value="Protein kinase-like (PK-like)"/>
    <property type="match status" value="1"/>
</dbReference>
<gene>
    <name evidence="11" type="ORF">IEO21_09026</name>
</gene>
<evidence type="ECO:0000256" key="6">
    <source>
        <dbReference type="ARBA" id="ARBA00022840"/>
    </source>
</evidence>
<sequence>MSSSSAGVTDVRSDGGRAMKTKQVFAYGKRGHRIVNVTEGRKSAQECEDGDIVVASTSTRGHSSDSFSVVSIRSDTDEADFMPSPVRPAKPKKKIHDNVSRQLETSVPKRCASRDERSRIQRTEPPPKQTQKVAPTKRLKKSPRAAKLGRIDVSMPVRHPLSVVSINTPGSPAAPPPARKKRKPAIGKGTPLKTSSPLVDVDIVIMDSQGRRVSQERRVSKAGVQMNKVIVSPGKPHKALAGLKPLEQSQGARLKPRKEYSSRGKTKARPIIISSDESESEDEPANLPAKLPSLNLCLSPEEDERHIPPPRSRIATSRPRTNVIISPETSPSTTQSTPPHPAPSGSKAVVLSPLPPAAPAFVQWTPHAIPAKDLAATFSSPVVQRGKARQLTPMRMRIGRTAMFPRPTSPPSPTTPTDIDIDFSFDFSNLTISPGAFGSLAPVPPAYLQPLLEECSQTTPHEFSAFIEMFPYDPIVREGAWIKGPAQFQKIGEASYSEVFGIGDVVLKVIPLRDEEKPRTAINGEEGLDMPAPSDARDVLREIIVTHAMGEMCSGFVQLLRTYIVRGKYPSLLLDLWDEYNEKKGSESARPDSFTVSQVYAIIVLPNGGPDLEAYAFESATKTGWRQACSLFWQVTRALAEAEDIVSFEHRDLHWGQILVKNLAPPPKPSLKATMKTSMDDVVHGVEATIIDLGLARMDTTDTDQIETYWTQFDEEVFEGEGDYQFDVYRMMRTHNRDSWEEYRPLSNVMWLHYLTLKLLQAKKLKPPAARKTATTTTSSFSQKECYDCLVEMEAVLGQCVAVCRAPQVSRNGRRKTQAPTKTSVITGPKSAADVLRIAIRRGWVQ</sequence>
<dbReference type="PANTHER" id="PTHR24419">
    <property type="entry name" value="INTERLEUKIN-1 RECEPTOR-ASSOCIATED KINASE"/>
    <property type="match status" value="1"/>
</dbReference>
<evidence type="ECO:0000256" key="2">
    <source>
        <dbReference type="ARBA" id="ARBA00022527"/>
    </source>
</evidence>
<dbReference type="Pfam" id="PF12330">
    <property type="entry name" value="Haspin_kinase"/>
    <property type="match status" value="1"/>
</dbReference>
<dbReference type="PROSITE" id="PS51285">
    <property type="entry name" value="AGC_KINASE_CTER"/>
    <property type="match status" value="1"/>
</dbReference>
<name>A0A8H7NV51_9APHY</name>
<evidence type="ECO:0000256" key="4">
    <source>
        <dbReference type="ARBA" id="ARBA00022741"/>
    </source>
</evidence>
<comment type="catalytic activity">
    <reaction evidence="8">
        <text>L-seryl-[protein] + ATP = O-phospho-L-seryl-[protein] + ADP + H(+)</text>
        <dbReference type="Rhea" id="RHEA:17989"/>
        <dbReference type="Rhea" id="RHEA-COMP:9863"/>
        <dbReference type="Rhea" id="RHEA-COMP:11604"/>
        <dbReference type="ChEBI" id="CHEBI:15378"/>
        <dbReference type="ChEBI" id="CHEBI:29999"/>
        <dbReference type="ChEBI" id="CHEBI:30616"/>
        <dbReference type="ChEBI" id="CHEBI:83421"/>
        <dbReference type="ChEBI" id="CHEBI:456216"/>
        <dbReference type="EC" id="2.7.11.1"/>
    </reaction>
</comment>
<evidence type="ECO:0000256" key="8">
    <source>
        <dbReference type="ARBA" id="ARBA00048679"/>
    </source>
</evidence>
<keyword evidence="5" id="KW-0418">Kinase</keyword>
<feature type="compositionally biased region" description="Low complexity" evidence="9">
    <location>
        <begin position="64"/>
        <end position="73"/>
    </location>
</feature>
<evidence type="ECO:0000313" key="12">
    <source>
        <dbReference type="Proteomes" id="UP000639403"/>
    </source>
</evidence>
<evidence type="ECO:0000256" key="7">
    <source>
        <dbReference type="ARBA" id="ARBA00047899"/>
    </source>
</evidence>
<dbReference type="GO" id="GO:0000278">
    <property type="term" value="P:mitotic cell cycle"/>
    <property type="evidence" value="ECO:0007669"/>
    <property type="project" value="TreeGrafter"/>
</dbReference>
<dbReference type="GO" id="GO:0035556">
    <property type="term" value="P:intracellular signal transduction"/>
    <property type="evidence" value="ECO:0007669"/>
    <property type="project" value="TreeGrafter"/>
</dbReference>
<dbReference type="EMBL" id="JADOXO010000379">
    <property type="protein sequence ID" value="KAF9805494.1"/>
    <property type="molecule type" value="Genomic_DNA"/>
</dbReference>
<comment type="catalytic activity">
    <reaction evidence="7">
        <text>L-threonyl-[protein] + ATP = O-phospho-L-threonyl-[protein] + ADP + H(+)</text>
        <dbReference type="Rhea" id="RHEA:46608"/>
        <dbReference type="Rhea" id="RHEA-COMP:11060"/>
        <dbReference type="Rhea" id="RHEA-COMP:11605"/>
        <dbReference type="ChEBI" id="CHEBI:15378"/>
        <dbReference type="ChEBI" id="CHEBI:30013"/>
        <dbReference type="ChEBI" id="CHEBI:30616"/>
        <dbReference type="ChEBI" id="CHEBI:61977"/>
        <dbReference type="ChEBI" id="CHEBI:456216"/>
        <dbReference type="EC" id="2.7.11.1"/>
    </reaction>
</comment>
<feature type="compositionally biased region" description="Low complexity" evidence="9">
    <location>
        <begin position="326"/>
        <end position="337"/>
    </location>
</feature>
<accession>A0A8H7NV51</accession>
<keyword evidence="3" id="KW-0808">Transferase</keyword>
<dbReference type="Proteomes" id="UP000639403">
    <property type="component" value="Unassembled WGS sequence"/>
</dbReference>
<dbReference type="EC" id="2.7.11.1" evidence="1"/>
<dbReference type="GO" id="GO:0005524">
    <property type="term" value="F:ATP binding"/>
    <property type="evidence" value="ECO:0007669"/>
    <property type="project" value="UniProtKB-KW"/>
</dbReference>
<evidence type="ECO:0000256" key="1">
    <source>
        <dbReference type="ARBA" id="ARBA00012513"/>
    </source>
</evidence>
<dbReference type="InterPro" id="IPR024604">
    <property type="entry name" value="GSG2_C"/>
</dbReference>
<dbReference type="InterPro" id="IPR000961">
    <property type="entry name" value="AGC-kinase_C"/>
</dbReference>
<dbReference type="GO" id="GO:0072354">
    <property type="term" value="F:histone H3T3 kinase activity"/>
    <property type="evidence" value="ECO:0007669"/>
    <property type="project" value="TreeGrafter"/>
</dbReference>
<dbReference type="SMART" id="SM01331">
    <property type="entry name" value="DUF3635"/>
    <property type="match status" value="1"/>
</dbReference>
<feature type="compositionally biased region" description="Basic residues" evidence="9">
    <location>
        <begin position="135"/>
        <end position="144"/>
    </location>
</feature>
<dbReference type="InterPro" id="IPR011009">
    <property type="entry name" value="Kinase-like_dom_sf"/>
</dbReference>
<feature type="region of interest" description="Disordered" evidence="9">
    <location>
        <begin position="55"/>
        <end position="149"/>
    </location>
</feature>
<evidence type="ECO:0000259" key="10">
    <source>
        <dbReference type="PROSITE" id="PS51285"/>
    </source>
</evidence>
<dbReference type="Gene3D" id="1.10.510.10">
    <property type="entry name" value="Transferase(Phosphotransferase) domain 1"/>
    <property type="match status" value="1"/>
</dbReference>
<feature type="region of interest" description="Disordered" evidence="9">
    <location>
        <begin position="163"/>
        <end position="193"/>
    </location>
</feature>
<evidence type="ECO:0000256" key="3">
    <source>
        <dbReference type="ARBA" id="ARBA00022679"/>
    </source>
</evidence>
<feature type="domain" description="AGC-kinase C-terminal" evidence="10">
    <location>
        <begin position="651"/>
        <end position="741"/>
    </location>
</feature>